<protein>
    <submittedName>
        <fullName evidence="1">Uncharacterized protein</fullName>
    </submittedName>
</protein>
<evidence type="ECO:0000313" key="1">
    <source>
        <dbReference type="EMBL" id="CAA2976621.1"/>
    </source>
</evidence>
<gene>
    <name evidence="1" type="ORF">OLEA9_A078514</name>
</gene>
<accession>A0A8S0RC24</accession>
<reference evidence="1 2" key="1">
    <citation type="submission" date="2019-12" db="EMBL/GenBank/DDBJ databases">
        <authorList>
            <person name="Alioto T."/>
            <person name="Alioto T."/>
            <person name="Gomez Garrido J."/>
        </authorList>
    </citation>
    <scope>NUCLEOTIDE SEQUENCE [LARGE SCALE GENOMIC DNA]</scope>
</reference>
<dbReference type="EMBL" id="CACTIH010002493">
    <property type="protein sequence ID" value="CAA2976621.1"/>
    <property type="molecule type" value="Genomic_DNA"/>
</dbReference>
<dbReference type="Proteomes" id="UP000594638">
    <property type="component" value="Unassembled WGS sequence"/>
</dbReference>
<sequence>MGSCRDALVLLRSFAPTTLDGLTQKIFGYEYGILHALERPKLECAKSGFKYGKKWMGRYLQMQ</sequence>
<evidence type="ECO:0000313" key="2">
    <source>
        <dbReference type="Proteomes" id="UP000594638"/>
    </source>
</evidence>
<keyword evidence="2" id="KW-1185">Reference proteome</keyword>
<name>A0A8S0RC24_OLEEU</name>
<feature type="non-terminal residue" evidence="1">
    <location>
        <position position="63"/>
    </location>
</feature>
<dbReference type="Gramene" id="OE9A078514T2">
    <property type="protein sequence ID" value="OE9A078514C2"/>
    <property type="gene ID" value="OE9A078514"/>
</dbReference>
<comment type="caution">
    <text evidence="1">The sequence shown here is derived from an EMBL/GenBank/DDBJ whole genome shotgun (WGS) entry which is preliminary data.</text>
</comment>
<proteinExistence type="predicted"/>
<organism evidence="1 2">
    <name type="scientific">Olea europaea subsp. europaea</name>
    <dbReference type="NCBI Taxonomy" id="158383"/>
    <lineage>
        <taxon>Eukaryota</taxon>
        <taxon>Viridiplantae</taxon>
        <taxon>Streptophyta</taxon>
        <taxon>Embryophyta</taxon>
        <taxon>Tracheophyta</taxon>
        <taxon>Spermatophyta</taxon>
        <taxon>Magnoliopsida</taxon>
        <taxon>eudicotyledons</taxon>
        <taxon>Gunneridae</taxon>
        <taxon>Pentapetalae</taxon>
        <taxon>asterids</taxon>
        <taxon>lamiids</taxon>
        <taxon>Lamiales</taxon>
        <taxon>Oleaceae</taxon>
        <taxon>Oleeae</taxon>
        <taxon>Olea</taxon>
    </lineage>
</organism>
<dbReference type="AlphaFoldDB" id="A0A8S0RC24"/>